<protein>
    <recommendedName>
        <fullName evidence="4">Signal transduction histidine kinase</fullName>
    </recommendedName>
</protein>
<dbReference type="Proteomes" id="UP000539146">
    <property type="component" value="Unassembled WGS sequence"/>
</dbReference>
<feature type="transmembrane region" description="Helical" evidence="1">
    <location>
        <begin position="148"/>
        <end position="168"/>
    </location>
</feature>
<name>A0A850DU65_9MICO</name>
<accession>A0A850DU65</accession>
<comment type="caution">
    <text evidence="2">The sequence shown here is derived from an EMBL/GenBank/DDBJ whole genome shotgun (WGS) entry which is preliminary data.</text>
</comment>
<dbReference type="Gene3D" id="3.30.565.10">
    <property type="entry name" value="Histidine kinase-like ATPase, C-terminal domain"/>
    <property type="match status" value="1"/>
</dbReference>
<dbReference type="EMBL" id="JABMCG010000097">
    <property type="protein sequence ID" value="NUU28058.1"/>
    <property type="molecule type" value="Genomic_DNA"/>
</dbReference>
<dbReference type="SUPFAM" id="SSF55874">
    <property type="entry name" value="ATPase domain of HSP90 chaperone/DNA topoisomerase II/histidine kinase"/>
    <property type="match status" value="1"/>
</dbReference>
<evidence type="ECO:0000256" key="1">
    <source>
        <dbReference type="SAM" id="Phobius"/>
    </source>
</evidence>
<dbReference type="RefSeq" id="WP_175325862.1">
    <property type="nucleotide sequence ID" value="NZ_BAAAWP010000001.1"/>
</dbReference>
<reference evidence="2 3" key="1">
    <citation type="submission" date="2020-05" db="EMBL/GenBank/DDBJ databases">
        <title>Genome Sequencing of Type Strains.</title>
        <authorList>
            <person name="Lemaire J.F."/>
            <person name="Inderbitzin P."/>
            <person name="Gregorio O.A."/>
            <person name="Collins S.B."/>
            <person name="Wespe N."/>
            <person name="Knight-Connoni V."/>
        </authorList>
    </citation>
    <scope>NUCLEOTIDE SEQUENCE [LARGE SCALE GENOMIC DNA]</scope>
    <source>
        <strain evidence="2 3">DSM 20512</strain>
    </source>
</reference>
<organism evidence="2 3">
    <name type="scientific">Curtobacterium citreum</name>
    <dbReference type="NCBI Taxonomy" id="2036"/>
    <lineage>
        <taxon>Bacteria</taxon>
        <taxon>Bacillati</taxon>
        <taxon>Actinomycetota</taxon>
        <taxon>Actinomycetes</taxon>
        <taxon>Micrococcales</taxon>
        <taxon>Microbacteriaceae</taxon>
        <taxon>Curtobacterium</taxon>
    </lineage>
</organism>
<dbReference type="InterPro" id="IPR036890">
    <property type="entry name" value="HATPase_C_sf"/>
</dbReference>
<keyword evidence="1" id="KW-0472">Membrane</keyword>
<evidence type="ECO:0000313" key="2">
    <source>
        <dbReference type="EMBL" id="NUU28058.1"/>
    </source>
</evidence>
<feature type="transmembrane region" description="Helical" evidence="1">
    <location>
        <begin position="37"/>
        <end position="55"/>
    </location>
</feature>
<feature type="transmembrane region" description="Helical" evidence="1">
    <location>
        <begin position="95"/>
        <end position="114"/>
    </location>
</feature>
<dbReference type="AlphaFoldDB" id="A0A850DU65"/>
<gene>
    <name evidence="2" type="ORF">HP467_08020</name>
</gene>
<evidence type="ECO:0000313" key="3">
    <source>
        <dbReference type="Proteomes" id="UP000539146"/>
    </source>
</evidence>
<keyword evidence="1" id="KW-0812">Transmembrane</keyword>
<feature type="transmembrane region" description="Helical" evidence="1">
    <location>
        <begin position="126"/>
        <end position="143"/>
    </location>
</feature>
<feature type="transmembrane region" description="Helical" evidence="1">
    <location>
        <begin position="174"/>
        <end position="195"/>
    </location>
</feature>
<proteinExistence type="predicted"/>
<evidence type="ECO:0008006" key="4">
    <source>
        <dbReference type="Google" id="ProtNLM"/>
    </source>
</evidence>
<sequence length="414" mass="42642">MATAAEPAPALAEPAPFGVDPARGVRPSITQASVERAFAILIAVAAIGFGAINVPNVLQQLPSLDPFWGPLAAGLLGASFLFVGVSAFAQRLAQIAQIVCALLFLVVLVTWPLTVVHPLEGAEKPWPWWFCTVGSTAAAMGFAPWRAIVYTALVPAVYAWVAFSPLGGSGGPQALLDGAFTMILSGAVLVIAVLLRRAAAAVDVAQATAVRRYSSAIREHATEVERVQVDAIVHDSVLTTLLSAARAETPEAKALAARMARNAIDHLGAAAADLPGEAPPVSVLELRDRIVDALGTLSAPVTVRDAPVGGLRMPAVAADAIASAALQAAVNSVQHAGGPDVRRWVCIEQRGASVHVEVGDDGAGFDLAAVPAARLGVRRSIIERVQAVDGTALVLSNPGAGTRIRLAWSSGGRS</sequence>
<feature type="transmembrane region" description="Helical" evidence="1">
    <location>
        <begin position="67"/>
        <end position="88"/>
    </location>
</feature>
<keyword evidence="1" id="KW-1133">Transmembrane helix</keyword>